<feature type="region of interest" description="Disordered" evidence="1">
    <location>
        <begin position="1"/>
        <end position="32"/>
    </location>
</feature>
<evidence type="ECO:0000313" key="2">
    <source>
        <dbReference type="EMBL" id="RFZ47673.1"/>
    </source>
</evidence>
<evidence type="ECO:0000313" key="3">
    <source>
        <dbReference type="Proteomes" id="UP000257451"/>
    </source>
</evidence>
<proteinExistence type="predicted"/>
<dbReference type="EMBL" id="PEDF01000013">
    <property type="protein sequence ID" value="RFZ47673.1"/>
    <property type="molecule type" value="Genomic_DNA"/>
</dbReference>
<name>A0A3E2N2Q3_MYCMR</name>
<evidence type="ECO:0008006" key="4">
    <source>
        <dbReference type="Google" id="ProtNLM"/>
    </source>
</evidence>
<organism evidence="2 3">
    <name type="scientific">Mycobacterium marinum</name>
    <dbReference type="NCBI Taxonomy" id="1781"/>
    <lineage>
        <taxon>Bacteria</taxon>
        <taxon>Bacillati</taxon>
        <taxon>Actinomycetota</taxon>
        <taxon>Actinomycetes</taxon>
        <taxon>Mycobacteriales</taxon>
        <taxon>Mycobacteriaceae</taxon>
        <taxon>Mycobacterium</taxon>
        <taxon>Mycobacterium ulcerans group</taxon>
    </lineage>
</organism>
<reference evidence="2 3" key="1">
    <citation type="journal article" date="2018" name="Sci. Rep.">
        <title>Extensive genomic diversity among Mycobacterium marinum strains revealed by whole genome sequencing.</title>
        <authorList>
            <person name="Das S."/>
            <person name="Pettersson B.M."/>
            <person name="Behra P.R."/>
            <person name="Mallick A."/>
            <person name="Cheramie M."/>
            <person name="Ramesh M."/>
            <person name="Shirreff L."/>
            <person name="DuCote T."/>
            <person name="Dasgupta S."/>
            <person name="Ennis D.G."/>
            <person name="Kirsebom L.A."/>
        </authorList>
    </citation>
    <scope>NUCLEOTIDE SEQUENCE [LARGE SCALE GENOMIC DNA]</scope>
    <source>
        <strain evidence="2 3">Davis1</strain>
    </source>
</reference>
<feature type="region of interest" description="Disordered" evidence="1">
    <location>
        <begin position="110"/>
        <end position="144"/>
    </location>
</feature>
<accession>A0A3E2N2Q3</accession>
<dbReference type="Proteomes" id="UP000257451">
    <property type="component" value="Unassembled WGS sequence"/>
</dbReference>
<sequence length="144" mass="15125">MTVQQTPETVVSGAGPLPGSQGDAGGAEKGLREARDRYRGERDAARDELTAAQARIERYQRAEVERLSAELAQPSDLFEVGGASLADLLSESGDVDSAAVAEAVAALIETRPGLAKNPRQSAVDRSQGLGGSGQPRKSFSDLFR</sequence>
<protein>
    <recommendedName>
        <fullName evidence="4">Scaffolding protein</fullName>
    </recommendedName>
</protein>
<evidence type="ECO:0000256" key="1">
    <source>
        <dbReference type="SAM" id="MobiDB-lite"/>
    </source>
</evidence>
<gene>
    <name evidence="2" type="ORF">DAVIS_00388</name>
</gene>
<comment type="caution">
    <text evidence="2">The sequence shown here is derived from an EMBL/GenBank/DDBJ whole genome shotgun (WGS) entry which is preliminary data.</text>
</comment>
<dbReference type="AlphaFoldDB" id="A0A3E2N2Q3"/>